<keyword evidence="2" id="KW-0812">Transmembrane</keyword>
<reference evidence="3" key="1">
    <citation type="submission" date="2023-07" db="EMBL/GenBank/DDBJ databases">
        <title>Sequencing the genomes of 1000 actinobacteria strains.</title>
        <authorList>
            <person name="Klenk H.-P."/>
        </authorList>
    </citation>
    <scope>NUCLEOTIDE SEQUENCE</scope>
    <source>
        <strain evidence="3">DSM 13068</strain>
    </source>
</reference>
<feature type="transmembrane region" description="Helical" evidence="2">
    <location>
        <begin position="218"/>
        <end position="235"/>
    </location>
</feature>
<keyword evidence="2" id="KW-1133">Transmembrane helix</keyword>
<feature type="transmembrane region" description="Helical" evidence="2">
    <location>
        <begin position="242"/>
        <end position="261"/>
    </location>
</feature>
<sequence length="495" mass="52151">MRRARHQGGAGGRHRSPHQAEGSPHRAENHAPLEVHGHSHDAPIADPRLRRRATIVLTSILIPLALLTIAGLVWLWPSPNDRPESLGQPYSAAPGVSIVTLPVDKVDSEGSCAATETHAGQVEIESDATCRVPYVTDPETDQLVPVQIPPEVENHDPPEVGDKLRVMLINTSAGEGNAGDGNAGAEPGGEAGVEPGAESGAEAGAETTATFIDYNRDFPVALLSIVYALLVIVVAGWRGFRALIGLAFSFLIFGWFMFPALLAGKPALWVGLVGAIAIMFVVLYFAHGLSARTTTALLGTIVGLFVTAGIAVWATDSASLLGQGEDSTYTLNQVVPNVSLSGIVLCGLFIAGLGVLNDVTITQASAVWELADAKPDATVRELFRSAMRIGRDHIASTVYTIVFAYAGGAIATLLMMSLYDYSMLKFLTTGHLAEEVVRTLVASIGLVIAIPVTTLIGVIVVKASLQGTEPTRRADVRRGGGLRGRLTEGRGTIES</sequence>
<feature type="compositionally biased region" description="Gly residues" evidence="1">
    <location>
        <begin position="176"/>
        <end position="191"/>
    </location>
</feature>
<evidence type="ECO:0000256" key="1">
    <source>
        <dbReference type="SAM" id="MobiDB-lite"/>
    </source>
</evidence>
<keyword evidence="2" id="KW-0472">Membrane</keyword>
<feature type="compositionally biased region" description="Basic and acidic residues" evidence="1">
    <location>
        <begin position="485"/>
        <end position="495"/>
    </location>
</feature>
<dbReference type="EMBL" id="JAVDXX010000001">
    <property type="protein sequence ID" value="MDR7293152.1"/>
    <property type="molecule type" value="Genomic_DNA"/>
</dbReference>
<feature type="compositionally biased region" description="Basic residues" evidence="1">
    <location>
        <begin position="1"/>
        <end position="17"/>
    </location>
</feature>
<comment type="caution">
    <text evidence="3">The sequence shown here is derived from an EMBL/GenBank/DDBJ whole genome shotgun (WGS) entry which is preliminary data.</text>
</comment>
<feature type="transmembrane region" description="Helical" evidence="2">
    <location>
        <begin position="293"/>
        <end position="314"/>
    </location>
</feature>
<feature type="transmembrane region" description="Helical" evidence="2">
    <location>
        <begin position="439"/>
        <end position="463"/>
    </location>
</feature>
<feature type="transmembrane region" description="Helical" evidence="2">
    <location>
        <begin position="55"/>
        <end position="76"/>
    </location>
</feature>
<gene>
    <name evidence="3" type="ORF">J2S67_000420</name>
</gene>
<proteinExistence type="predicted"/>
<name>A0ABU1YXR6_9MICC</name>
<evidence type="ECO:0000313" key="3">
    <source>
        <dbReference type="EMBL" id="MDR7293152.1"/>
    </source>
</evidence>
<feature type="region of interest" description="Disordered" evidence="1">
    <location>
        <begin position="1"/>
        <end position="27"/>
    </location>
</feature>
<protein>
    <submittedName>
        <fullName evidence="3">Membrane protein</fullName>
    </submittedName>
</protein>
<feature type="transmembrane region" description="Helical" evidence="2">
    <location>
        <begin position="267"/>
        <end position="286"/>
    </location>
</feature>
<feature type="region of interest" description="Disordered" evidence="1">
    <location>
        <begin position="473"/>
        <end position="495"/>
    </location>
</feature>
<dbReference type="Pfam" id="PF07907">
    <property type="entry name" value="YibE_F"/>
    <property type="match status" value="1"/>
</dbReference>
<evidence type="ECO:0000256" key="2">
    <source>
        <dbReference type="SAM" id="Phobius"/>
    </source>
</evidence>
<organism evidence="3 4">
    <name type="scientific">Pseudoglutamicibacter albus</name>
    <dbReference type="NCBI Taxonomy" id="98671"/>
    <lineage>
        <taxon>Bacteria</taxon>
        <taxon>Bacillati</taxon>
        <taxon>Actinomycetota</taxon>
        <taxon>Actinomycetes</taxon>
        <taxon>Micrococcales</taxon>
        <taxon>Micrococcaceae</taxon>
        <taxon>Pseudoglutamicibacter</taxon>
    </lineage>
</organism>
<feature type="transmembrane region" description="Helical" evidence="2">
    <location>
        <begin position="334"/>
        <end position="356"/>
    </location>
</feature>
<dbReference type="PANTHER" id="PTHR41771">
    <property type="entry name" value="MEMBRANE PROTEIN-RELATED"/>
    <property type="match status" value="1"/>
</dbReference>
<dbReference type="PANTHER" id="PTHR41771:SF1">
    <property type="entry name" value="MEMBRANE PROTEIN"/>
    <property type="match status" value="1"/>
</dbReference>
<feature type="transmembrane region" description="Helical" evidence="2">
    <location>
        <begin position="394"/>
        <end position="419"/>
    </location>
</feature>
<dbReference type="Proteomes" id="UP001180715">
    <property type="component" value="Unassembled WGS sequence"/>
</dbReference>
<feature type="region of interest" description="Disordered" evidence="1">
    <location>
        <begin position="175"/>
        <end position="200"/>
    </location>
</feature>
<accession>A0ABU1YXR6</accession>
<keyword evidence="4" id="KW-1185">Reference proteome</keyword>
<dbReference type="RefSeq" id="WP_310245839.1">
    <property type="nucleotide sequence ID" value="NZ_JAVDXX010000001.1"/>
</dbReference>
<evidence type="ECO:0000313" key="4">
    <source>
        <dbReference type="Proteomes" id="UP001180715"/>
    </source>
</evidence>
<dbReference type="InterPro" id="IPR012507">
    <property type="entry name" value="YibE_F"/>
</dbReference>